<sequence>MAELPANKLTDFMKIIVTAKGRLVNNHNINCFTEDEIKRITNSYSTLIGEGGFGQVYKGALDDGTTVAVKRYMRQNLTEGFVKEVIVHCQINHKNVVRLLGFCMEENAFMIVTEYVSGGNLHNLLHGSDYPISLDARLRIAIECADALGDMHSMYQPIIHGDIKPDNILLDSKLVAKLTDFGLSRLLCMDKTQYTVHVAGSRGYMDPEYIETGLLDPKSDVYSFGVVLLELITRSKASESGFCTRLGRNFTDALRKGKKEARKMFDTEIANDKYTKILDGIGNLAAECLTKGIKERPEMKNVQERLQFLRRALHREQAQEKVGQKSSILGIFNGNNARRKHFERNGGLILQETSGLNIFTEQSLEKITCNYSNVAGKGYLGCAYMGWVDDNTRVVVTRFILPEEAETDSILNERFILPEEARTYSILNELLFLNERFILPEEARTYSILHELLFEHRISHKNIIRLVGCCLETVVPLFVYEFAANGSLYDVLHGDNGKCRLSLDSRLNIAIGSAEALAYLHSVRATRRGYGNITSSNILLDHNFLPKVSVSFLESITFKRFLYEISFAYVDPVYLKTGKSITKSDVYSFGIVLLELITRKGAKYRDGATTRSLLIEYTKVWKEQNSGKPMFDKEVAVEGCIAILEEMGKLAVECLKEDVDERPEMVEVAERLQNLRRDWKHGEGGCGSSHAKEETTGGH</sequence>
<dbReference type="KEGG" id="sita:101759568"/>
<keyword evidence="1" id="KW-0723">Serine/threonine-protein kinase</keyword>
<dbReference type="InterPro" id="IPR000719">
    <property type="entry name" value="Prot_kinase_dom"/>
</dbReference>
<dbReference type="InterPro" id="IPR011009">
    <property type="entry name" value="Kinase-like_dom_sf"/>
</dbReference>
<name>A0A368QJ09_SETIT</name>
<dbReference type="FunFam" id="1.10.510.10:FF:000474">
    <property type="entry name" value="Wall-associated receptor kinase 3"/>
    <property type="match status" value="1"/>
</dbReference>
<evidence type="ECO:0000313" key="8">
    <source>
        <dbReference type="EMBL" id="RCV17955.1"/>
    </source>
</evidence>
<evidence type="ECO:0000256" key="6">
    <source>
        <dbReference type="PROSITE-ProRule" id="PRU10141"/>
    </source>
</evidence>
<dbReference type="GO" id="GO:0007166">
    <property type="term" value="P:cell surface receptor signaling pathway"/>
    <property type="evidence" value="ECO:0007669"/>
    <property type="project" value="InterPro"/>
</dbReference>
<evidence type="ECO:0000256" key="5">
    <source>
        <dbReference type="ARBA" id="ARBA00022840"/>
    </source>
</evidence>
<dbReference type="InterPro" id="IPR017441">
    <property type="entry name" value="Protein_kinase_ATP_BS"/>
</dbReference>
<dbReference type="PANTHER" id="PTHR27005">
    <property type="entry name" value="WALL-ASSOCIATED RECEPTOR KINASE-LIKE 21"/>
    <property type="match status" value="1"/>
</dbReference>
<dbReference type="SMART" id="SM00220">
    <property type="entry name" value="S_TKc"/>
    <property type="match status" value="1"/>
</dbReference>
<evidence type="ECO:0000259" key="7">
    <source>
        <dbReference type="PROSITE" id="PS50011"/>
    </source>
</evidence>
<dbReference type="SUPFAM" id="SSF56112">
    <property type="entry name" value="Protein kinase-like (PK-like)"/>
    <property type="match status" value="2"/>
</dbReference>
<keyword evidence="5 6" id="KW-0067">ATP-binding</keyword>
<dbReference type="EMBL" id="CM003530">
    <property type="protein sequence ID" value="RCV17955.1"/>
    <property type="molecule type" value="Genomic_DNA"/>
</dbReference>
<reference evidence="8" key="2">
    <citation type="submission" date="2015-07" db="EMBL/GenBank/DDBJ databases">
        <authorList>
            <person name="Noorani M."/>
        </authorList>
    </citation>
    <scope>NUCLEOTIDE SEQUENCE</scope>
    <source>
        <strain evidence="8">Yugu1</strain>
    </source>
</reference>
<dbReference type="PROSITE" id="PS00108">
    <property type="entry name" value="PROTEIN_KINASE_ST"/>
    <property type="match status" value="1"/>
</dbReference>
<keyword evidence="3 6" id="KW-0547">Nucleotide-binding</keyword>
<feature type="binding site" evidence="6">
    <location>
        <position position="70"/>
    </location>
    <ligand>
        <name>ATP</name>
        <dbReference type="ChEBI" id="CHEBI:30616"/>
    </ligand>
</feature>
<dbReference type="InterPro" id="IPR008271">
    <property type="entry name" value="Ser/Thr_kinase_AS"/>
</dbReference>
<dbReference type="Gene3D" id="1.10.510.10">
    <property type="entry name" value="Transferase(Phosphotransferase) domain 1"/>
    <property type="match status" value="2"/>
</dbReference>
<feature type="domain" description="Protein kinase" evidence="7">
    <location>
        <begin position="42"/>
        <end position="309"/>
    </location>
</feature>
<dbReference type="AlphaFoldDB" id="A0A368QJ09"/>
<dbReference type="PROSITE" id="PS50011">
    <property type="entry name" value="PROTEIN_KINASE_DOM"/>
    <property type="match status" value="2"/>
</dbReference>
<protein>
    <recommendedName>
        <fullName evidence="7">Protein kinase domain-containing protein</fullName>
    </recommendedName>
</protein>
<dbReference type="InterPro" id="IPR001245">
    <property type="entry name" value="Ser-Thr/Tyr_kinase_cat_dom"/>
</dbReference>
<dbReference type="FunFam" id="3.30.200.20:FF:000337">
    <property type="entry name" value="Wall-associated receptor kinase 3"/>
    <property type="match status" value="1"/>
</dbReference>
<dbReference type="STRING" id="4555.A0A368QJ09"/>
<dbReference type="Pfam" id="PF07714">
    <property type="entry name" value="PK_Tyr_Ser-Thr"/>
    <property type="match status" value="2"/>
</dbReference>
<dbReference type="Gene3D" id="3.30.200.20">
    <property type="entry name" value="Phosphorylase Kinase, domain 1"/>
    <property type="match status" value="2"/>
</dbReference>
<feature type="domain" description="Protein kinase" evidence="7">
    <location>
        <begin position="369"/>
        <end position="675"/>
    </location>
</feature>
<accession>A0A368QJ09</accession>
<gene>
    <name evidence="8" type="ORF">SETIT_3G262100v2</name>
</gene>
<dbReference type="OrthoDB" id="546826at2759"/>
<evidence type="ECO:0000256" key="4">
    <source>
        <dbReference type="ARBA" id="ARBA00022777"/>
    </source>
</evidence>
<dbReference type="GO" id="GO:0004674">
    <property type="term" value="F:protein serine/threonine kinase activity"/>
    <property type="evidence" value="ECO:0007669"/>
    <property type="project" value="UniProtKB-KW"/>
</dbReference>
<proteinExistence type="predicted"/>
<dbReference type="InterPro" id="IPR045274">
    <property type="entry name" value="WAK-like"/>
</dbReference>
<dbReference type="GO" id="GO:0005524">
    <property type="term" value="F:ATP binding"/>
    <property type="evidence" value="ECO:0007669"/>
    <property type="project" value="UniProtKB-UniRule"/>
</dbReference>
<evidence type="ECO:0000256" key="3">
    <source>
        <dbReference type="ARBA" id="ARBA00022741"/>
    </source>
</evidence>
<reference evidence="8" key="1">
    <citation type="journal article" date="2012" name="Nat. Biotechnol.">
        <title>Reference genome sequence of the model plant Setaria.</title>
        <authorList>
            <person name="Bennetzen J.L."/>
            <person name="Schmutz J."/>
            <person name="Wang H."/>
            <person name="Percifield R."/>
            <person name="Hawkins J."/>
            <person name="Pontaroli A.C."/>
            <person name="Estep M."/>
            <person name="Feng L."/>
            <person name="Vaughn J.N."/>
            <person name="Grimwood J."/>
            <person name="Jenkins J."/>
            <person name="Barry K."/>
            <person name="Lindquist E."/>
            <person name="Hellsten U."/>
            <person name="Deshpande S."/>
            <person name="Wang X."/>
            <person name="Wu X."/>
            <person name="Mitros T."/>
            <person name="Triplett J."/>
            <person name="Yang X."/>
            <person name="Ye C.Y."/>
            <person name="Mauro-Herrera M."/>
            <person name="Wang L."/>
            <person name="Li P."/>
            <person name="Sharma M."/>
            <person name="Sharma R."/>
            <person name="Ronald P.C."/>
            <person name="Panaud O."/>
            <person name="Kellogg E.A."/>
            <person name="Brutnell T.P."/>
            <person name="Doust A.N."/>
            <person name="Tuskan G.A."/>
            <person name="Rokhsar D."/>
            <person name="Devos K.M."/>
        </authorList>
    </citation>
    <scope>NUCLEOTIDE SEQUENCE [LARGE SCALE GENOMIC DNA]</scope>
    <source>
        <strain evidence="8">Yugu1</strain>
    </source>
</reference>
<evidence type="ECO:0000256" key="1">
    <source>
        <dbReference type="ARBA" id="ARBA00022527"/>
    </source>
</evidence>
<organism evidence="8">
    <name type="scientific">Setaria italica</name>
    <name type="common">Foxtail millet</name>
    <name type="synonym">Panicum italicum</name>
    <dbReference type="NCBI Taxonomy" id="4555"/>
    <lineage>
        <taxon>Eukaryota</taxon>
        <taxon>Viridiplantae</taxon>
        <taxon>Streptophyta</taxon>
        <taxon>Embryophyta</taxon>
        <taxon>Tracheophyta</taxon>
        <taxon>Spermatophyta</taxon>
        <taxon>Magnoliopsida</taxon>
        <taxon>Liliopsida</taxon>
        <taxon>Poales</taxon>
        <taxon>Poaceae</taxon>
        <taxon>PACMAD clade</taxon>
        <taxon>Panicoideae</taxon>
        <taxon>Panicodae</taxon>
        <taxon>Paniceae</taxon>
        <taxon>Cenchrinae</taxon>
        <taxon>Setaria</taxon>
    </lineage>
</organism>
<dbReference type="PROSITE" id="PS00107">
    <property type="entry name" value="PROTEIN_KINASE_ATP"/>
    <property type="match status" value="1"/>
</dbReference>
<keyword evidence="4" id="KW-0418">Kinase</keyword>
<dbReference type="PANTHER" id="PTHR27005:SF363">
    <property type="entry name" value="OS07G0494300 PROTEIN"/>
    <property type="match status" value="1"/>
</dbReference>
<evidence type="ECO:0000256" key="2">
    <source>
        <dbReference type="ARBA" id="ARBA00022679"/>
    </source>
</evidence>
<keyword evidence="2" id="KW-0808">Transferase</keyword>